<dbReference type="OrthoDB" id="10254947at2759"/>
<dbReference type="Proteomes" id="UP000024635">
    <property type="component" value="Unassembled WGS sequence"/>
</dbReference>
<sequence>MESVQELGCSHMIELISICSDDSSPTMIFLDQFEVNFATHILFIILSAYMRLSHKCPFSHGPVLLACVQGVIIQATYWEPRDPSRKWTEFLHNS</sequence>
<name>A0A016VNX4_9BILA</name>
<dbReference type="AlphaFoldDB" id="A0A016VNX4"/>
<dbReference type="EMBL" id="JARK01001343">
    <property type="protein sequence ID" value="EYC28742.1"/>
    <property type="molecule type" value="Genomic_DNA"/>
</dbReference>
<evidence type="ECO:0000313" key="2">
    <source>
        <dbReference type="Proteomes" id="UP000024635"/>
    </source>
</evidence>
<reference evidence="2" key="1">
    <citation type="journal article" date="2015" name="Nat. Genet.">
        <title>The genome and transcriptome of the zoonotic hookworm Ancylostoma ceylanicum identify infection-specific gene families.</title>
        <authorList>
            <person name="Schwarz E.M."/>
            <person name="Hu Y."/>
            <person name="Antoshechkin I."/>
            <person name="Miller M.M."/>
            <person name="Sternberg P.W."/>
            <person name="Aroian R.V."/>
        </authorList>
    </citation>
    <scope>NUCLEOTIDE SEQUENCE</scope>
    <source>
        <strain evidence="2">HY135</strain>
    </source>
</reference>
<comment type="caution">
    <text evidence="1">The sequence shown here is derived from an EMBL/GenBank/DDBJ whole genome shotgun (WGS) entry which is preliminary data.</text>
</comment>
<accession>A0A016VNX4</accession>
<protein>
    <submittedName>
        <fullName evidence="1">Uncharacterized protein</fullName>
    </submittedName>
</protein>
<organism evidence="1 2">
    <name type="scientific">Ancylostoma ceylanicum</name>
    <dbReference type="NCBI Taxonomy" id="53326"/>
    <lineage>
        <taxon>Eukaryota</taxon>
        <taxon>Metazoa</taxon>
        <taxon>Ecdysozoa</taxon>
        <taxon>Nematoda</taxon>
        <taxon>Chromadorea</taxon>
        <taxon>Rhabditida</taxon>
        <taxon>Rhabditina</taxon>
        <taxon>Rhabditomorpha</taxon>
        <taxon>Strongyloidea</taxon>
        <taxon>Ancylostomatidae</taxon>
        <taxon>Ancylostomatinae</taxon>
        <taxon>Ancylostoma</taxon>
    </lineage>
</organism>
<keyword evidence="2" id="KW-1185">Reference proteome</keyword>
<gene>
    <name evidence="1" type="primary">Acey_s0007.g3393</name>
    <name evidence="1" type="ORF">Y032_0007g3393</name>
</gene>
<proteinExistence type="predicted"/>
<dbReference type="STRING" id="53326.A0A016VNX4"/>
<evidence type="ECO:0000313" key="1">
    <source>
        <dbReference type="EMBL" id="EYC28742.1"/>
    </source>
</evidence>